<proteinExistence type="predicted"/>
<dbReference type="PANTHER" id="PTHR44757:SF2">
    <property type="entry name" value="BIOFILM ARCHITECTURE MAINTENANCE PROTEIN MBAA"/>
    <property type="match status" value="1"/>
</dbReference>
<dbReference type="InterPro" id="IPR029787">
    <property type="entry name" value="Nucleotide_cyclase"/>
</dbReference>
<feature type="transmembrane region" description="Helical" evidence="2">
    <location>
        <begin position="145"/>
        <end position="165"/>
    </location>
</feature>
<dbReference type="InterPro" id="IPR001633">
    <property type="entry name" value="EAL_dom"/>
</dbReference>
<dbReference type="Pfam" id="PF08447">
    <property type="entry name" value="PAS_3"/>
    <property type="match status" value="1"/>
</dbReference>
<keyword evidence="2" id="KW-0812">Transmembrane</keyword>
<evidence type="ECO:0000256" key="1">
    <source>
        <dbReference type="SAM" id="Coils"/>
    </source>
</evidence>
<dbReference type="AlphaFoldDB" id="A0AAW8J889"/>
<dbReference type="InterPro" id="IPR000160">
    <property type="entry name" value="GGDEF_dom"/>
</dbReference>
<dbReference type="PROSITE" id="PS50887">
    <property type="entry name" value="GGDEF"/>
    <property type="match status" value="1"/>
</dbReference>
<dbReference type="SUPFAM" id="SSF141868">
    <property type="entry name" value="EAL domain-like"/>
    <property type="match status" value="1"/>
</dbReference>
<feature type="transmembrane region" description="Helical" evidence="2">
    <location>
        <begin position="118"/>
        <end position="138"/>
    </location>
</feature>
<gene>
    <name evidence="6" type="ORF">RFH47_08145</name>
</gene>
<dbReference type="CDD" id="cd01949">
    <property type="entry name" value="GGDEF"/>
    <property type="match status" value="1"/>
</dbReference>
<evidence type="ECO:0000259" key="4">
    <source>
        <dbReference type="PROSITE" id="PS50883"/>
    </source>
</evidence>
<dbReference type="InterPro" id="IPR043128">
    <property type="entry name" value="Rev_trsase/Diguanyl_cyclase"/>
</dbReference>
<dbReference type="SUPFAM" id="SSF55073">
    <property type="entry name" value="Nucleotide cyclase"/>
    <property type="match status" value="1"/>
</dbReference>
<dbReference type="Gene3D" id="3.30.70.270">
    <property type="match status" value="1"/>
</dbReference>
<dbReference type="InterPro" id="IPR052155">
    <property type="entry name" value="Biofilm_reg_signaling"/>
</dbReference>
<accession>A0AAW8J889</accession>
<evidence type="ECO:0000313" key="7">
    <source>
        <dbReference type="Proteomes" id="UP001243844"/>
    </source>
</evidence>
<feature type="domain" description="GGDEF" evidence="5">
    <location>
        <begin position="519"/>
        <end position="652"/>
    </location>
</feature>
<comment type="caution">
    <text evidence="6">The sequence shown here is derived from an EMBL/GenBank/DDBJ whole genome shotgun (WGS) entry which is preliminary data.</text>
</comment>
<dbReference type="EMBL" id="JAVIDL010000012">
    <property type="protein sequence ID" value="MDQ8935698.1"/>
    <property type="molecule type" value="Genomic_DNA"/>
</dbReference>
<dbReference type="CDD" id="cd01948">
    <property type="entry name" value="EAL"/>
    <property type="match status" value="1"/>
</dbReference>
<dbReference type="NCBIfam" id="TIGR00229">
    <property type="entry name" value="sensory_box"/>
    <property type="match status" value="1"/>
</dbReference>
<dbReference type="Pfam" id="PF00989">
    <property type="entry name" value="PAS"/>
    <property type="match status" value="1"/>
</dbReference>
<dbReference type="PROSITE" id="PS50883">
    <property type="entry name" value="EAL"/>
    <property type="match status" value="1"/>
</dbReference>
<dbReference type="SMART" id="SM00052">
    <property type="entry name" value="EAL"/>
    <property type="match status" value="1"/>
</dbReference>
<organism evidence="6 7">
    <name type="scientific">Acinetobacter rudis</name>
    <dbReference type="NCBI Taxonomy" id="632955"/>
    <lineage>
        <taxon>Bacteria</taxon>
        <taxon>Pseudomonadati</taxon>
        <taxon>Pseudomonadota</taxon>
        <taxon>Gammaproteobacteria</taxon>
        <taxon>Moraxellales</taxon>
        <taxon>Moraxellaceae</taxon>
        <taxon>Acinetobacter</taxon>
    </lineage>
</organism>
<feature type="domain" description="PAS" evidence="3">
    <location>
        <begin position="362"/>
        <end position="418"/>
    </location>
</feature>
<protein>
    <submittedName>
        <fullName evidence="6">EAL domain-containing protein</fullName>
    </submittedName>
</protein>
<dbReference type="InterPro" id="IPR013767">
    <property type="entry name" value="PAS_fold"/>
</dbReference>
<evidence type="ECO:0000256" key="2">
    <source>
        <dbReference type="SAM" id="Phobius"/>
    </source>
</evidence>
<dbReference type="Gene3D" id="3.20.20.450">
    <property type="entry name" value="EAL domain"/>
    <property type="match status" value="1"/>
</dbReference>
<evidence type="ECO:0000259" key="5">
    <source>
        <dbReference type="PROSITE" id="PS50887"/>
    </source>
</evidence>
<keyword evidence="2" id="KW-1133">Transmembrane helix</keyword>
<feature type="transmembrane region" description="Helical" evidence="2">
    <location>
        <begin position="177"/>
        <end position="196"/>
    </location>
</feature>
<dbReference type="Pfam" id="PF00990">
    <property type="entry name" value="GGDEF"/>
    <property type="match status" value="1"/>
</dbReference>
<dbReference type="InterPro" id="IPR013655">
    <property type="entry name" value="PAS_fold_3"/>
</dbReference>
<reference evidence="6" key="1">
    <citation type="submission" date="2023-08" db="EMBL/GenBank/DDBJ databases">
        <title>Emergence of clinically-relevant ST2 carbapenem-resistant Acinetobacter baumannii strains in hospital sewages in Zhejiang, East of China.</title>
        <authorList>
            <person name="Kaichao C."/>
            <person name="Zhang R."/>
        </authorList>
    </citation>
    <scope>NUCLEOTIDE SEQUENCE</scope>
    <source>
        <strain evidence="6">M-RB-37</strain>
    </source>
</reference>
<dbReference type="InterPro" id="IPR035919">
    <property type="entry name" value="EAL_sf"/>
</dbReference>
<name>A0AAW8J889_9GAMM</name>
<dbReference type="Gene3D" id="3.30.450.20">
    <property type="entry name" value="PAS domain"/>
    <property type="match status" value="2"/>
</dbReference>
<feature type="transmembrane region" description="Helical" evidence="2">
    <location>
        <begin position="21"/>
        <end position="42"/>
    </location>
</feature>
<dbReference type="GO" id="GO:0006355">
    <property type="term" value="P:regulation of DNA-templated transcription"/>
    <property type="evidence" value="ECO:0007669"/>
    <property type="project" value="InterPro"/>
</dbReference>
<dbReference type="InterPro" id="IPR000014">
    <property type="entry name" value="PAS"/>
</dbReference>
<evidence type="ECO:0000313" key="6">
    <source>
        <dbReference type="EMBL" id="MDQ8935698.1"/>
    </source>
</evidence>
<sequence length="924" mass="107183">MMDMHKQRLSHHMDRNLILGAAQKMQFFIAGLAVIIMIYLLIYPFEPTQLSNSVTLLLLFIETALMIALYVNRRFLVSRSIKPLDCHSRVISFILGLGLGLINYAVVMDFLAQDAIGYMDVFLWLMLPLSIIYVSALITFNQRPLYFLLIFIPSIITFLSLHILFLQHISSHLNSLIGIWLVTLLLAVMIVFYSHLRMRWRCLNHDLLHEKNQQALKIKQLRQVVQQHRTEIESMNQHLMRYQTDLCFTQENAGVNTWFWDISARQFTVSNEQFDLNLKYDNGQTRFIIHPRDLALYRQKMRQYLRGQSELFELQYRVKKDDQWFWIHDVGKITARDPVSQKPLQMIGIFKDINEEKDVHQQLRLAANLFNQITEGLFVLDKDLRYISVNNYFQKLTGLKRNQLIGQPFFSSRFSQKDLLQKKHEEILQQVSLFGEYRTELQEQYMSGNKQSIGIRINRLNNTEDPAATYVGNAVDLTERKQQEQRVSYLKQYDLLTDLPNRFYFHYRLNKLITQEPPCSFALFRLNIDRFRLFNDLYFNPAGDELLRKFAERLSQYCNNALLTAYLNNDDFVVALQISDANNNVDHLAQGLLTAFQAPFHINGQEKFISISMGIAIHPKQGTQVDVLLRKAEDALLKAKQLGGNTYHLFNEQSYEHLSDKIILRGDLQQALKKKQLVVYYQPQVSSTTLQVVGFEALIRWQHPQYGLISPNIFIPLAEETSLITEIGQFVIFESCKQLQIWRELGFSDIRVSVNIVAQQVLRGQLLLDLDTAMAMYQIKGDQLELELIESSLLENSSQVIDFLSKIKERDISISLDDFGMGYSSLAYLSQYPIDKLKIDRAFISRIGDQKEEAIVNAIIAMGKAMGMSLIAEGVENQAQLKYLQQHNCDVLQGFYFSKPLTALETTAYLSQYKHSLVSHSLSQ</sequence>
<dbReference type="InterPro" id="IPR035965">
    <property type="entry name" value="PAS-like_dom_sf"/>
</dbReference>
<dbReference type="SMART" id="SM00091">
    <property type="entry name" value="PAS"/>
    <property type="match status" value="1"/>
</dbReference>
<keyword evidence="2" id="KW-0472">Membrane</keyword>
<feature type="transmembrane region" description="Helical" evidence="2">
    <location>
        <begin position="54"/>
        <end position="71"/>
    </location>
</feature>
<evidence type="ECO:0000259" key="3">
    <source>
        <dbReference type="PROSITE" id="PS50112"/>
    </source>
</evidence>
<dbReference type="Proteomes" id="UP001243844">
    <property type="component" value="Unassembled WGS sequence"/>
</dbReference>
<keyword evidence="1" id="KW-0175">Coiled coil</keyword>
<dbReference type="PROSITE" id="PS50112">
    <property type="entry name" value="PAS"/>
    <property type="match status" value="1"/>
</dbReference>
<dbReference type="NCBIfam" id="TIGR00254">
    <property type="entry name" value="GGDEF"/>
    <property type="match status" value="1"/>
</dbReference>
<dbReference type="SMART" id="SM00267">
    <property type="entry name" value="GGDEF"/>
    <property type="match status" value="1"/>
</dbReference>
<feature type="domain" description="EAL" evidence="4">
    <location>
        <begin position="661"/>
        <end position="914"/>
    </location>
</feature>
<dbReference type="PANTHER" id="PTHR44757">
    <property type="entry name" value="DIGUANYLATE CYCLASE DGCP"/>
    <property type="match status" value="1"/>
</dbReference>
<dbReference type="RefSeq" id="WP_308981380.1">
    <property type="nucleotide sequence ID" value="NZ_JAVIDL010000012.1"/>
</dbReference>
<dbReference type="SUPFAM" id="SSF55785">
    <property type="entry name" value="PYP-like sensor domain (PAS domain)"/>
    <property type="match status" value="2"/>
</dbReference>
<feature type="transmembrane region" description="Helical" evidence="2">
    <location>
        <begin position="91"/>
        <end position="112"/>
    </location>
</feature>
<feature type="coiled-coil region" evidence="1">
    <location>
        <begin position="211"/>
        <end position="245"/>
    </location>
</feature>
<dbReference type="Pfam" id="PF00563">
    <property type="entry name" value="EAL"/>
    <property type="match status" value="1"/>
</dbReference>